<proteinExistence type="predicted"/>
<evidence type="ECO:0000313" key="3">
    <source>
        <dbReference type="EMBL" id="GAO45716.1"/>
    </source>
</evidence>
<evidence type="ECO:0000256" key="1">
    <source>
        <dbReference type="SAM" id="MobiDB-lite"/>
    </source>
</evidence>
<name>A0A0E9N7M4_9BACT</name>
<dbReference type="EMBL" id="BBWV01000008">
    <property type="protein sequence ID" value="GAO45716.1"/>
    <property type="molecule type" value="Genomic_DNA"/>
</dbReference>
<accession>A0A0E9N7M4</accession>
<dbReference type="Proteomes" id="UP000033121">
    <property type="component" value="Unassembled WGS sequence"/>
</dbReference>
<keyword evidence="4" id="KW-1185">Reference proteome</keyword>
<evidence type="ECO:0000256" key="2">
    <source>
        <dbReference type="SAM" id="SignalP"/>
    </source>
</evidence>
<feature type="chain" id="PRO_5002430473" evidence="2">
    <location>
        <begin position="26"/>
        <end position="338"/>
    </location>
</feature>
<dbReference type="PROSITE" id="PS51257">
    <property type="entry name" value="PROKAR_LIPOPROTEIN"/>
    <property type="match status" value="1"/>
</dbReference>
<feature type="region of interest" description="Disordered" evidence="1">
    <location>
        <begin position="21"/>
        <end position="45"/>
    </location>
</feature>
<sequence>MSRILLSTIWLFILLAACAPSSHHSDSSPVTATRSNQEINQANPAMRTDPVVIDTLITGSPDSLTDLPVSQHGEIILSEGFYESEFKSYCLQPGTPSPSDRDAYLQAPLNGHRKDIVETALRNSIDKPYLDQKNIQLLLWSVVSVSNYNKLSPQVRSTADQLLTPRQIFQLKGGYAGLVKDVAAFIPESNVKGIYNQMNNLFELGASSYEAYERIAVPGGNSVIHHPGYKKDQWYKQPGGYFVRYFPSGYKKVKVQVYVPKGSLDSTGKRNGKYILLDPVTMMAIPANSNAQRLGIGAPVIEIVRKIIQIESQMPRSNPKKPGSPPQPPRPSNPKTTI</sequence>
<evidence type="ECO:0000313" key="4">
    <source>
        <dbReference type="Proteomes" id="UP000033121"/>
    </source>
</evidence>
<dbReference type="RefSeq" id="WP_046371739.1">
    <property type="nucleotide sequence ID" value="NZ_BBWV01000008.1"/>
</dbReference>
<gene>
    <name evidence="3" type="ORF">FPE01S_08_00360</name>
</gene>
<feature type="compositionally biased region" description="Polar residues" evidence="1">
    <location>
        <begin position="27"/>
        <end position="43"/>
    </location>
</feature>
<comment type="caution">
    <text evidence="3">The sequence shown here is derived from an EMBL/GenBank/DDBJ whole genome shotgun (WGS) entry which is preliminary data.</text>
</comment>
<feature type="compositionally biased region" description="Pro residues" evidence="1">
    <location>
        <begin position="322"/>
        <end position="332"/>
    </location>
</feature>
<feature type="region of interest" description="Disordered" evidence="1">
    <location>
        <begin position="313"/>
        <end position="338"/>
    </location>
</feature>
<dbReference type="OrthoDB" id="568723at2"/>
<feature type="signal peptide" evidence="2">
    <location>
        <begin position="1"/>
        <end position="25"/>
    </location>
</feature>
<keyword evidence="2" id="KW-0732">Signal</keyword>
<dbReference type="AlphaFoldDB" id="A0A0E9N7M4"/>
<reference evidence="3 4" key="1">
    <citation type="submission" date="2015-04" db="EMBL/GenBank/DDBJ databases">
        <title>Whole genome shotgun sequence of Flavihumibacter petaseus NBRC 106054.</title>
        <authorList>
            <person name="Miyazawa S."/>
            <person name="Hosoyama A."/>
            <person name="Hashimoto M."/>
            <person name="Noguchi M."/>
            <person name="Tsuchikane K."/>
            <person name="Ohji S."/>
            <person name="Yamazoe A."/>
            <person name="Ichikawa N."/>
            <person name="Kimura A."/>
            <person name="Fujita N."/>
        </authorList>
    </citation>
    <scope>NUCLEOTIDE SEQUENCE [LARGE SCALE GENOMIC DNA]</scope>
    <source>
        <strain evidence="3 4">NBRC 106054</strain>
    </source>
</reference>
<protein>
    <submittedName>
        <fullName evidence="3">Uncharacterized protein</fullName>
    </submittedName>
</protein>
<organism evidence="3 4">
    <name type="scientific">Flavihumibacter petaseus NBRC 106054</name>
    <dbReference type="NCBI Taxonomy" id="1220578"/>
    <lineage>
        <taxon>Bacteria</taxon>
        <taxon>Pseudomonadati</taxon>
        <taxon>Bacteroidota</taxon>
        <taxon>Chitinophagia</taxon>
        <taxon>Chitinophagales</taxon>
        <taxon>Chitinophagaceae</taxon>
        <taxon>Flavihumibacter</taxon>
    </lineage>
</organism>